<sequence length="576" mass="66512">MTKIVDIEDIRKKREKKEIGIPIENINKKELKRRGHEIGDILGCDEKGEEICVRKGKGNLYVDGNMEKEQLFDFMRSQIYQNIQRGDSMVIVDLGSRIYKRELWIYLTIHGYRVDSYNMDCMTESDCFNCLDGLGAEDEEQIVMIANDIIDDQEYKFMTYPVETACKALLSAVLLASLTEMEESDRNMLEIATIFRLGVSKTMLDKILYVMFEELDETSSAKQLFAMYSEAEEEIRMEAIQKIGDALAVYEKRANDGLYDNFRTNRYDMEMPVKEKSALFIEPGQDTEDKVLFSVFMERLYNSMLKKAEERQQDVTVMLLDYPYYGGLCGLEKYMEEGPEKGIYTTLYEDDRKLDGSGYAPHLVELYSLCDISVCIKDTEIPLCEIEKCENPVTGECSKRKDGLCYYPATRNQCKEFIIGYDRDKEEAMFVTGYLYNPGDHPYKIPENVEELLTMWSESNSTTAAIDEEEEELINKWGKLICIDVDDLIEINDLIKKDGYDAEGFQLEEVPHPNVYCFVNHEKKQCFDVVRFADGPWNFSYLGYEDIGDTSVLVNKPADSIKEAIEKYKDVAGQFV</sequence>
<organism evidence="1 2">
    <name type="scientific">Anaerostipes hadrus</name>
    <dbReference type="NCBI Taxonomy" id="649756"/>
    <lineage>
        <taxon>Bacteria</taxon>
        <taxon>Bacillati</taxon>
        <taxon>Bacillota</taxon>
        <taxon>Clostridia</taxon>
        <taxon>Lachnospirales</taxon>
        <taxon>Lachnospiraceae</taxon>
        <taxon>Anaerostipes</taxon>
    </lineage>
</organism>
<proteinExistence type="predicted"/>
<evidence type="ECO:0000313" key="1">
    <source>
        <dbReference type="EMBL" id="CUM92431.1"/>
    </source>
</evidence>
<accession>A0A173SPY0</accession>
<evidence type="ECO:0000313" key="2">
    <source>
        <dbReference type="Proteomes" id="UP000095553"/>
    </source>
</evidence>
<name>A0A173SPY0_ANAHA</name>
<protein>
    <submittedName>
        <fullName evidence="1">Uncharacterized protein</fullName>
    </submittedName>
</protein>
<dbReference type="AlphaFoldDB" id="A0A173SPY0"/>
<dbReference type="RefSeq" id="WP_055072765.1">
    <property type="nucleotide sequence ID" value="NZ_CYXY01000007.1"/>
</dbReference>
<reference evidence="1 2" key="1">
    <citation type="submission" date="2015-09" db="EMBL/GenBank/DDBJ databases">
        <authorList>
            <consortium name="Pathogen Informatics"/>
        </authorList>
    </citation>
    <scope>NUCLEOTIDE SEQUENCE [LARGE SCALE GENOMIC DNA]</scope>
    <source>
        <strain evidence="1 2">2789STDY5834959</strain>
    </source>
</reference>
<dbReference type="Proteomes" id="UP000095553">
    <property type="component" value="Unassembled WGS sequence"/>
</dbReference>
<dbReference type="EMBL" id="CYXY01000007">
    <property type="protein sequence ID" value="CUM92431.1"/>
    <property type="molecule type" value="Genomic_DNA"/>
</dbReference>
<gene>
    <name evidence="1" type="ORF">ERS852571_01411</name>
</gene>